<dbReference type="SUPFAM" id="SSF52047">
    <property type="entry name" value="RNI-like"/>
    <property type="match status" value="1"/>
</dbReference>
<reference evidence="1 2" key="1">
    <citation type="journal article" date="2020" name="Fungal Divers.">
        <title>Resolving the Mortierellaceae phylogeny through synthesis of multi-gene phylogenetics and phylogenomics.</title>
        <authorList>
            <person name="Vandepol N."/>
            <person name="Liber J."/>
            <person name="Desiro A."/>
            <person name="Na H."/>
            <person name="Kennedy M."/>
            <person name="Barry K."/>
            <person name="Grigoriev I.V."/>
            <person name="Miller A.N."/>
            <person name="O'Donnell K."/>
            <person name="Stajich J.E."/>
            <person name="Bonito G."/>
        </authorList>
    </citation>
    <scope>NUCLEOTIDE SEQUENCE [LARGE SCALE GENOMIC DNA]</scope>
    <source>
        <strain evidence="1 2">AD045</strain>
    </source>
</reference>
<proteinExistence type="predicted"/>
<dbReference type="EMBL" id="JAAAIM010000002">
    <property type="protein sequence ID" value="KAG0298915.1"/>
    <property type="molecule type" value="Genomic_DNA"/>
</dbReference>
<accession>A0ABQ7KGM1</accession>
<gene>
    <name evidence="1" type="ORF">BGZ96_004222</name>
</gene>
<dbReference type="InterPro" id="IPR036047">
    <property type="entry name" value="F-box-like_dom_sf"/>
</dbReference>
<dbReference type="Proteomes" id="UP001194696">
    <property type="component" value="Unassembled WGS sequence"/>
</dbReference>
<comment type="caution">
    <text evidence="1">The sequence shown here is derived from an EMBL/GenBank/DDBJ whole genome shotgun (WGS) entry which is preliminary data.</text>
</comment>
<dbReference type="SUPFAM" id="SSF81383">
    <property type="entry name" value="F-box domain"/>
    <property type="match status" value="1"/>
</dbReference>
<sequence>MSKHAPTYPFHRFFTLPELVGSLGPHLDPPNLYSCIRVCRLWNTALIPHLWRAIDDGKYAWPRILVLRDGDKAQGHQDDEWLHQMFVKYGKYVRSMDVHWSAMFSPANSSGTCNNLRSLIVHDLGNGETFKDMEESDRLAYLRPENVYHRLGVKGHLLSPLLEGVIEPALATWRTTSQQQRDWLAYQHLWLLIRQNPKLHSLTLHYSISRLSQIMTADFFHETLSLLPNLVELQCDGVLKGISGILEALPRLQRLTTCSGFTDNAVPRKAFEQLRVLDARVDFASKDFFLLLKRLPNLEYLHCVGFQEEEELDFADAGLILEHQPRNLKQLLFGTGNQIKDEQLATQLIPWLPKLTEFVNVRLMPMTAEALRTYCRDLECVGQLRRKYDFYLVRGVRPTVNEVSLLLRECPRLQFLDNIRVQIDIDMLLLFPWASTSLERLTIQVSGVTRLTEAEQIVLKQLEQEGPSQNGVGLKLSKEENRVLAKISDSREQQRRVYDRLGGLKNLRLLDFGYDYARLSNMATNQYLGHYGGSFHESARRFAGPIENVLELSLASGLDRLAGLKDLEMFGFDGADHCIGKAELMWMANHWPKLTTIRGLQVEDFDDPPRKCRKMYLTTLMRSLRPDIVIAGRL</sequence>
<evidence type="ECO:0000313" key="2">
    <source>
        <dbReference type="Proteomes" id="UP001194696"/>
    </source>
</evidence>
<dbReference type="InterPro" id="IPR032675">
    <property type="entry name" value="LRR_dom_sf"/>
</dbReference>
<dbReference type="Gene3D" id="3.80.10.10">
    <property type="entry name" value="Ribonuclease Inhibitor"/>
    <property type="match status" value="1"/>
</dbReference>
<evidence type="ECO:0008006" key="3">
    <source>
        <dbReference type="Google" id="ProtNLM"/>
    </source>
</evidence>
<protein>
    <recommendedName>
        <fullName evidence="3">F-box domain-containing protein</fullName>
    </recommendedName>
</protein>
<evidence type="ECO:0000313" key="1">
    <source>
        <dbReference type="EMBL" id="KAG0298915.1"/>
    </source>
</evidence>
<name>A0ABQ7KGM1_9FUNG</name>
<keyword evidence="2" id="KW-1185">Reference proteome</keyword>
<organism evidence="1 2">
    <name type="scientific">Linnemannia gamsii</name>
    <dbReference type="NCBI Taxonomy" id="64522"/>
    <lineage>
        <taxon>Eukaryota</taxon>
        <taxon>Fungi</taxon>
        <taxon>Fungi incertae sedis</taxon>
        <taxon>Mucoromycota</taxon>
        <taxon>Mortierellomycotina</taxon>
        <taxon>Mortierellomycetes</taxon>
        <taxon>Mortierellales</taxon>
        <taxon>Mortierellaceae</taxon>
        <taxon>Linnemannia</taxon>
    </lineage>
</organism>